<dbReference type="GO" id="GO:0006368">
    <property type="term" value="P:transcription elongation by RNA polymerase II"/>
    <property type="evidence" value="ECO:0007669"/>
    <property type="project" value="UniProtKB-UniRule"/>
</dbReference>
<dbReference type="AlphaFoldDB" id="A0A4P9ZT47"/>
<keyword evidence="10" id="KW-0963">Cytoplasm</keyword>
<keyword evidence="6 10" id="KW-0805">Transcription regulation</keyword>
<keyword evidence="1 10" id="KW-0813">Transport</keyword>
<dbReference type="PANTHER" id="PTHR12514">
    <property type="entry name" value="ENHANCER OF YELLOW 2 TRANSCRIPTION FACTOR"/>
    <property type="match status" value="1"/>
</dbReference>
<dbReference type="InterPro" id="IPR018783">
    <property type="entry name" value="TF_ENY2"/>
</dbReference>
<protein>
    <recommendedName>
        <fullName evidence="10">Transcription and mRNA export factor SUS1</fullName>
    </recommendedName>
</protein>
<name>A0A4P9ZT47_9FUNG</name>
<evidence type="ECO:0000256" key="9">
    <source>
        <dbReference type="ARBA" id="ARBA00023242"/>
    </source>
</evidence>
<dbReference type="GO" id="GO:0006406">
    <property type="term" value="P:mRNA export from nucleus"/>
    <property type="evidence" value="ECO:0007669"/>
    <property type="project" value="UniProtKB-UniRule"/>
</dbReference>
<dbReference type="OrthoDB" id="6221744at2759"/>
<comment type="function">
    <text evidence="10">Involved in mRNA export coupled transcription activation by association with both the TREX-2 and the SAGA complexes. At the promoters, SAGA is required for recruitment of the basal transcription machinery. It influences RNA polymerase II transcriptional activity through different activities such as TBP interaction and promoter selectivity, interaction with transcription activators, and chromatin modification through histone acetylation and deubiquitination. Within the SAGA complex, participates to a subcomplex required for deubiquitination of H2B and for the maintenance of steady-state H3 methylation levels. The TREX-2 complex functions in docking export-competent ribonucleoprotein particles (mRNPs) to the nuclear entrance of the nuclear pore complex (nuclear basket). TREX-2 participates in mRNA export and accurate chromatin positioning in the nucleus by tethering genes to the nuclear periphery. May also be involved in cytoplasmic mRNA decay by interaction with components of P-bodies.</text>
</comment>
<keyword evidence="9 10" id="KW-0539">Nucleus</keyword>
<dbReference type="EMBL" id="ML002760">
    <property type="protein sequence ID" value="RKP35902.1"/>
    <property type="molecule type" value="Genomic_DNA"/>
</dbReference>
<gene>
    <name evidence="10" type="primary">SUS1</name>
    <name evidence="11" type="ORF">BJ085DRAFT_40097</name>
</gene>
<dbReference type="HAMAP" id="MF_03046">
    <property type="entry name" value="ENY2_Sus1"/>
    <property type="match status" value="1"/>
</dbReference>
<evidence type="ECO:0000256" key="5">
    <source>
        <dbReference type="ARBA" id="ARBA00023010"/>
    </source>
</evidence>
<evidence type="ECO:0000313" key="11">
    <source>
        <dbReference type="EMBL" id="RKP35902.1"/>
    </source>
</evidence>
<keyword evidence="12" id="KW-1185">Reference proteome</keyword>
<evidence type="ECO:0000256" key="8">
    <source>
        <dbReference type="ARBA" id="ARBA00023163"/>
    </source>
</evidence>
<keyword evidence="7 10" id="KW-0010">Activator</keyword>
<evidence type="ECO:0000256" key="6">
    <source>
        <dbReference type="ARBA" id="ARBA00023015"/>
    </source>
</evidence>
<dbReference type="GO" id="GO:0071819">
    <property type="term" value="C:DUBm complex"/>
    <property type="evidence" value="ECO:0007669"/>
    <property type="project" value="UniProtKB-UniRule"/>
</dbReference>
<dbReference type="Pfam" id="PF10163">
    <property type="entry name" value="EnY2"/>
    <property type="match status" value="1"/>
</dbReference>
<sequence>MTQSTTPSDQLRVNLEQRLTESGEKEHLQEILRASLIECGWKDQIKARCRDIIGTRGVANVTVEELMREISPMAHSSIPDEVKVKILTQLKSFVLANVQEPTNGSDIGP</sequence>
<dbReference type="GO" id="GO:0005643">
    <property type="term" value="C:nuclear pore"/>
    <property type="evidence" value="ECO:0007669"/>
    <property type="project" value="UniProtKB-UniRule"/>
</dbReference>
<dbReference type="GO" id="GO:0015031">
    <property type="term" value="P:protein transport"/>
    <property type="evidence" value="ECO:0007669"/>
    <property type="project" value="UniProtKB-KW"/>
</dbReference>
<keyword evidence="4 10" id="KW-0653">Protein transport</keyword>
<dbReference type="GO" id="GO:0070390">
    <property type="term" value="C:transcription export complex 2"/>
    <property type="evidence" value="ECO:0007669"/>
    <property type="project" value="UniProtKB-UniRule"/>
</dbReference>
<dbReference type="Proteomes" id="UP000268162">
    <property type="component" value="Unassembled WGS sequence"/>
</dbReference>
<reference evidence="12" key="1">
    <citation type="journal article" date="2018" name="Nat. Microbiol.">
        <title>Leveraging single-cell genomics to expand the fungal tree of life.</title>
        <authorList>
            <person name="Ahrendt S.R."/>
            <person name="Quandt C.A."/>
            <person name="Ciobanu D."/>
            <person name="Clum A."/>
            <person name="Salamov A."/>
            <person name="Andreopoulos B."/>
            <person name="Cheng J.F."/>
            <person name="Woyke T."/>
            <person name="Pelin A."/>
            <person name="Henrissat B."/>
            <person name="Reynolds N.K."/>
            <person name="Benny G.L."/>
            <person name="Smith M.E."/>
            <person name="James T.Y."/>
            <person name="Grigoriev I.V."/>
        </authorList>
    </citation>
    <scope>NUCLEOTIDE SEQUENCE [LARGE SCALE GENOMIC DNA]</scope>
    <source>
        <strain evidence="12">RSA 468</strain>
    </source>
</reference>
<comment type="similarity">
    <text evidence="10">Belongs to the ENY2 family.</text>
</comment>
<dbReference type="GO" id="GO:0003713">
    <property type="term" value="F:transcription coactivator activity"/>
    <property type="evidence" value="ECO:0007669"/>
    <property type="project" value="UniProtKB-UniRule"/>
</dbReference>
<dbReference type="GO" id="GO:0000932">
    <property type="term" value="C:P-body"/>
    <property type="evidence" value="ECO:0007669"/>
    <property type="project" value="UniProtKB-SubCell"/>
</dbReference>
<keyword evidence="2 10" id="KW-0509">mRNA transport</keyword>
<keyword evidence="5 10" id="KW-0811">Translocation</keyword>
<comment type="subunit">
    <text evidence="10">Component of the nuclear pore complex (NPC)-associated TREX-2 complex (transcription and export complex 2), composed of at least SUS1, SAC3, THP1, SEM1, and CDC31. TREX-2 contains 2 SUS1 chains. The TREX-2 complex interacts with the nucleoporin NUP1. Component of the 1.8 MDa SAGA transcription coactivator-HAT complex. SAGA is built of 5 distinct domains with specialized functions. Within the SAGA complex, SUS1, SGF11, SGF73 and UBP8 form an additional subcomplex of SAGA called the DUB module (deubiquitination module). Interacts directly with THP1, SAC3, SGF11, and with the RNA polymerase II.</text>
</comment>
<dbReference type="FunFam" id="1.10.246.140:FF:000001">
    <property type="entry name" value="Transcription and mRNA export factor ENY2"/>
    <property type="match status" value="1"/>
</dbReference>
<dbReference type="InterPro" id="IPR038212">
    <property type="entry name" value="TF_EnY2_sf"/>
</dbReference>
<evidence type="ECO:0000313" key="12">
    <source>
        <dbReference type="Proteomes" id="UP000268162"/>
    </source>
</evidence>
<evidence type="ECO:0000256" key="10">
    <source>
        <dbReference type="HAMAP-Rule" id="MF_03046"/>
    </source>
</evidence>
<evidence type="ECO:0000256" key="7">
    <source>
        <dbReference type="ARBA" id="ARBA00023159"/>
    </source>
</evidence>
<organism evidence="11 12">
    <name type="scientific">Dimargaris cristalligena</name>
    <dbReference type="NCBI Taxonomy" id="215637"/>
    <lineage>
        <taxon>Eukaryota</taxon>
        <taxon>Fungi</taxon>
        <taxon>Fungi incertae sedis</taxon>
        <taxon>Zoopagomycota</taxon>
        <taxon>Kickxellomycotina</taxon>
        <taxon>Dimargaritomycetes</taxon>
        <taxon>Dimargaritales</taxon>
        <taxon>Dimargaritaceae</taxon>
        <taxon>Dimargaris</taxon>
    </lineage>
</organism>
<keyword evidence="8 10" id="KW-0804">Transcription</keyword>
<keyword evidence="3 10" id="KW-0156">Chromatin regulator</keyword>
<evidence type="ECO:0000256" key="1">
    <source>
        <dbReference type="ARBA" id="ARBA00022448"/>
    </source>
</evidence>
<dbReference type="Gene3D" id="1.10.246.140">
    <property type="match status" value="1"/>
</dbReference>
<evidence type="ECO:0000256" key="3">
    <source>
        <dbReference type="ARBA" id="ARBA00022853"/>
    </source>
</evidence>
<dbReference type="STRING" id="215637.A0A4P9ZT47"/>
<accession>A0A4P9ZT47</accession>
<dbReference type="GO" id="GO:0005654">
    <property type="term" value="C:nucleoplasm"/>
    <property type="evidence" value="ECO:0007669"/>
    <property type="project" value="UniProtKB-SubCell"/>
</dbReference>
<comment type="subcellular location">
    <subcellularLocation>
        <location evidence="10">Nucleus</location>
        <location evidence="10">Nucleoplasm</location>
    </subcellularLocation>
    <subcellularLocation>
        <location evidence="10">Cytoplasm</location>
        <location evidence="10">P-body</location>
    </subcellularLocation>
</comment>
<evidence type="ECO:0000256" key="2">
    <source>
        <dbReference type="ARBA" id="ARBA00022816"/>
    </source>
</evidence>
<dbReference type="GO" id="GO:0006325">
    <property type="term" value="P:chromatin organization"/>
    <property type="evidence" value="ECO:0007669"/>
    <property type="project" value="UniProtKB-KW"/>
</dbReference>
<proteinExistence type="inferred from homology"/>
<evidence type="ECO:0000256" key="4">
    <source>
        <dbReference type="ARBA" id="ARBA00022927"/>
    </source>
</evidence>
<dbReference type="GO" id="GO:0000124">
    <property type="term" value="C:SAGA complex"/>
    <property type="evidence" value="ECO:0007669"/>
    <property type="project" value="UniProtKB-UniRule"/>
</dbReference>